<dbReference type="Pfam" id="PF00254">
    <property type="entry name" value="FKBP_C"/>
    <property type="match status" value="1"/>
</dbReference>
<feature type="region of interest" description="Disordered" evidence="6">
    <location>
        <begin position="395"/>
        <end position="424"/>
    </location>
</feature>
<dbReference type="Proteomes" id="UP001283361">
    <property type="component" value="Unassembled WGS sequence"/>
</dbReference>
<dbReference type="InterPro" id="IPR046357">
    <property type="entry name" value="PPIase_dom_sf"/>
</dbReference>
<dbReference type="Pfam" id="PF13181">
    <property type="entry name" value="TPR_8"/>
    <property type="match status" value="1"/>
</dbReference>
<evidence type="ECO:0000256" key="4">
    <source>
        <dbReference type="PROSITE-ProRule" id="PRU00277"/>
    </source>
</evidence>
<dbReference type="InterPro" id="IPR011990">
    <property type="entry name" value="TPR-like_helical_dom_sf"/>
</dbReference>
<proteinExistence type="inferred from homology"/>
<comment type="similarity">
    <text evidence="1">Belongs to the FKBP6 family.</text>
</comment>
<feature type="compositionally biased region" description="Polar residues" evidence="6">
    <location>
        <begin position="395"/>
        <end position="423"/>
    </location>
</feature>
<dbReference type="InterPro" id="IPR001179">
    <property type="entry name" value="PPIase_FKBP_dom"/>
</dbReference>
<dbReference type="PROSITE" id="PS50005">
    <property type="entry name" value="TPR"/>
    <property type="match status" value="1"/>
</dbReference>
<dbReference type="GO" id="GO:0003755">
    <property type="term" value="F:peptidyl-prolyl cis-trans isomerase activity"/>
    <property type="evidence" value="ECO:0007669"/>
    <property type="project" value="UniProtKB-KW"/>
</dbReference>
<dbReference type="InterPro" id="IPR042282">
    <property type="entry name" value="FKBP6/shu"/>
</dbReference>
<dbReference type="GO" id="GO:0051879">
    <property type="term" value="F:Hsp90 protein binding"/>
    <property type="evidence" value="ECO:0007669"/>
    <property type="project" value="TreeGrafter"/>
</dbReference>
<dbReference type="GO" id="GO:0034587">
    <property type="term" value="P:piRNA processing"/>
    <property type="evidence" value="ECO:0007669"/>
    <property type="project" value="TreeGrafter"/>
</dbReference>
<dbReference type="GO" id="GO:0003676">
    <property type="term" value="F:nucleic acid binding"/>
    <property type="evidence" value="ECO:0007669"/>
    <property type="project" value="InterPro"/>
</dbReference>
<feature type="repeat" description="TPR" evidence="5">
    <location>
        <begin position="331"/>
        <end position="364"/>
    </location>
</feature>
<dbReference type="InterPro" id="IPR036867">
    <property type="entry name" value="R3H_dom_sf"/>
</dbReference>
<dbReference type="GO" id="GO:0005737">
    <property type="term" value="C:cytoplasm"/>
    <property type="evidence" value="ECO:0007669"/>
    <property type="project" value="TreeGrafter"/>
</dbReference>
<dbReference type="SUPFAM" id="SSF48452">
    <property type="entry name" value="TPR-like"/>
    <property type="match status" value="1"/>
</dbReference>
<evidence type="ECO:0000256" key="6">
    <source>
        <dbReference type="SAM" id="MobiDB-lite"/>
    </source>
</evidence>
<dbReference type="PROSITE" id="PS50059">
    <property type="entry name" value="FKBP_PPIASE"/>
    <property type="match status" value="1"/>
</dbReference>
<gene>
    <name evidence="8" type="ORF">RRG08_043589</name>
</gene>
<dbReference type="CDD" id="cd02325">
    <property type="entry name" value="R3H"/>
    <property type="match status" value="1"/>
</dbReference>
<dbReference type="AlphaFoldDB" id="A0AAE1DSV1"/>
<evidence type="ECO:0000256" key="1">
    <source>
        <dbReference type="ARBA" id="ARBA00009648"/>
    </source>
</evidence>
<sequence>MADVFSGLGEEEISTRLKGALDLTQLRDPQGNGVEFELDEDHLNTNQEEPEISNVTTFDKNQVASNICALSDNEDEDEDENESGGEYLTEMQRLERRMKKLEDSDITPAKDCGVLKQRKTLGVGSVIPEGSLVKIHYNAYTDIGQAPYDSTRLRGEEYKVRLGKGQLIPGLEMAILTMRKHELSRFLVRPEYAYGEHGCPPRIPPGATLIFDVEIISFVDQEGVDDYYSLTPEERKARLTYANIEKVVKAENNEAKEYFEQKNYHKAFGKYKRAANILENYHLKSDEEEKQWSKQLLKVYVNSAICCHHIKHFGRCISYCNQAIKIDRTSIKAHYFKGKALHGMGKFDDAKESLRRARNLDPSNTMVSKALQALAKSIKDHELFEKDMYKKMFSRPTSAATASENPSDTNQNQEKATQNSHGTCSEGFRAIVKEQLEKFQKDTSMTEMPFPQIPMTEAEIECILSTAAEMGMNVQSKGTGSSLRYEVYKKTAP</sequence>
<comment type="catalytic activity">
    <reaction evidence="4">
        <text>[protein]-peptidylproline (omega=180) = [protein]-peptidylproline (omega=0)</text>
        <dbReference type="Rhea" id="RHEA:16237"/>
        <dbReference type="Rhea" id="RHEA-COMP:10747"/>
        <dbReference type="Rhea" id="RHEA-COMP:10748"/>
        <dbReference type="ChEBI" id="CHEBI:83833"/>
        <dbReference type="ChEBI" id="CHEBI:83834"/>
        <dbReference type="EC" id="5.2.1.8"/>
    </reaction>
</comment>
<feature type="domain" description="PPIase FKBP-type" evidence="7">
    <location>
        <begin position="130"/>
        <end position="219"/>
    </location>
</feature>
<protein>
    <recommendedName>
        <fullName evidence="4">peptidylprolyl isomerase</fullName>
        <ecNumber evidence="4">5.2.1.8</ecNumber>
    </recommendedName>
</protein>
<accession>A0AAE1DSV1</accession>
<keyword evidence="4" id="KW-0413">Isomerase</keyword>
<evidence type="ECO:0000313" key="8">
    <source>
        <dbReference type="EMBL" id="KAK3781679.1"/>
    </source>
</evidence>
<keyword evidence="9" id="KW-1185">Reference proteome</keyword>
<dbReference type="Gene3D" id="1.25.40.10">
    <property type="entry name" value="Tetratricopeptide repeat domain"/>
    <property type="match status" value="1"/>
</dbReference>
<evidence type="ECO:0000256" key="3">
    <source>
        <dbReference type="ARBA" id="ARBA00022803"/>
    </source>
</evidence>
<dbReference type="PANTHER" id="PTHR46674">
    <property type="entry name" value="INACTIVE PEPTIDYL-PROLYL CIS-TRANS ISOMERASE FKBP6"/>
    <property type="match status" value="1"/>
</dbReference>
<evidence type="ECO:0000259" key="7">
    <source>
        <dbReference type="PROSITE" id="PS50059"/>
    </source>
</evidence>
<dbReference type="Gene3D" id="3.10.50.40">
    <property type="match status" value="1"/>
</dbReference>
<dbReference type="GO" id="GO:0007283">
    <property type="term" value="P:spermatogenesis"/>
    <property type="evidence" value="ECO:0007669"/>
    <property type="project" value="TreeGrafter"/>
</dbReference>
<evidence type="ECO:0000313" key="9">
    <source>
        <dbReference type="Proteomes" id="UP001283361"/>
    </source>
</evidence>
<dbReference type="PANTHER" id="PTHR46674:SF1">
    <property type="entry name" value="INACTIVE PEPTIDYL-PROLYL CIS-TRANS ISOMERASE FKBP6"/>
    <property type="match status" value="1"/>
</dbReference>
<reference evidence="8" key="1">
    <citation type="journal article" date="2023" name="G3 (Bethesda)">
        <title>A reference genome for the long-term kleptoplast-retaining sea slug Elysia crispata morphotype clarki.</title>
        <authorList>
            <person name="Eastman K.E."/>
            <person name="Pendleton A.L."/>
            <person name="Shaikh M.A."/>
            <person name="Suttiyut T."/>
            <person name="Ogas R."/>
            <person name="Tomko P."/>
            <person name="Gavelis G."/>
            <person name="Widhalm J.R."/>
            <person name="Wisecaver J.H."/>
        </authorList>
    </citation>
    <scope>NUCLEOTIDE SEQUENCE</scope>
    <source>
        <strain evidence="8">ECLA1</strain>
    </source>
</reference>
<dbReference type="EMBL" id="JAWDGP010002612">
    <property type="protein sequence ID" value="KAK3781679.1"/>
    <property type="molecule type" value="Genomic_DNA"/>
</dbReference>
<dbReference type="InterPro" id="IPR019734">
    <property type="entry name" value="TPR_rpt"/>
</dbReference>
<dbReference type="Gene3D" id="3.30.1370.50">
    <property type="entry name" value="R3H-like domain"/>
    <property type="match status" value="1"/>
</dbReference>
<dbReference type="EC" id="5.2.1.8" evidence="4"/>
<evidence type="ECO:0000256" key="5">
    <source>
        <dbReference type="PROSITE-ProRule" id="PRU00339"/>
    </source>
</evidence>
<keyword evidence="3 5" id="KW-0802">TPR repeat</keyword>
<dbReference type="SUPFAM" id="SSF54534">
    <property type="entry name" value="FKBP-like"/>
    <property type="match status" value="1"/>
</dbReference>
<keyword evidence="2" id="KW-0677">Repeat</keyword>
<keyword evidence="4" id="KW-0697">Rotamase</keyword>
<name>A0AAE1DSV1_9GAST</name>
<evidence type="ECO:0000256" key="2">
    <source>
        <dbReference type="ARBA" id="ARBA00022737"/>
    </source>
</evidence>
<comment type="caution">
    <text evidence="8">The sequence shown here is derived from an EMBL/GenBank/DDBJ whole genome shotgun (WGS) entry which is preliminary data.</text>
</comment>
<dbReference type="SMART" id="SM00028">
    <property type="entry name" value="TPR"/>
    <property type="match status" value="3"/>
</dbReference>
<organism evidence="8 9">
    <name type="scientific">Elysia crispata</name>
    <name type="common">lettuce slug</name>
    <dbReference type="NCBI Taxonomy" id="231223"/>
    <lineage>
        <taxon>Eukaryota</taxon>
        <taxon>Metazoa</taxon>
        <taxon>Spiralia</taxon>
        <taxon>Lophotrochozoa</taxon>
        <taxon>Mollusca</taxon>
        <taxon>Gastropoda</taxon>
        <taxon>Heterobranchia</taxon>
        <taxon>Euthyneura</taxon>
        <taxon>Panpulmonata</taxon>
        <taxon>Sacoglossa</taxon>
        <taxon>Placobranchoidea</taxon>
        <taxon>Plakobranchidae</taxon>
        <taxon>Elysia</taxon>
    </lineage>
</organism>